<name>A0A0G1KJB7_UNCKA</name>
<accession>A0A0G1KJB7</accession>
<comment type="caution">
    <text evidence="1">The sequence shown here is derived from an EMBL/GenBank/DDBJ whole genome shotgun (WGS) entry which is preliminary data.</text>
</comment>
<dbReference type="EMBL" id="LCJU01000032">
    <property type="protein sequence ID" value="KKT83796.1"/>
    <property type="molecule type" value="Genomic_DNA"/>
</dbReference>
<dbReference type="Gene3D" id="2.60.120.200">
    <property type="match status" value="2"/>
</dbReference>
<dbReference type="SUPFAM" id="SSF49899">
    <property type="entry name" value="Concanavalin A-like lectins/glucanases"/>
    <property type="match status" value="1"/>
</dbReference>
<dbReference type="InterPro" id="IPR013320">
    <property type="entry name" value="ConA-like_dom_sf"/>
</dbReference>
<sequence length="285" mass="30365">MVTETSVYTGGKDVSGNVRTTGFRFQTVAVPKDATIISALLDFREGWGGDYGTSVKNRIYGELSADCLTFGDSSLPRNRTKTSAYVDWDSAGSQGAAGDWYQTSANAKPGSVVSIVDEINSQASWASGNDLCIIITDDGSTNDWWFEPRSYEYSWTTTDSARLNISYGGAFYDGVIDEVKLYNSALSQEDILLDMNQGKAISLGTVSNKSGSSTQAASQEYCVSGDTATCTGPILEWKLDENTGTSTVYDTSGSGYTGTMNGTMTAGDWIPGKKGTGLDLDGTDD</sequence>
<feature type="non-terminal residue" evidence="1">
    <location>
        <position position="285"/>
    </location>
</feature>
<dbReference type="Proteomes" id="UP000034504">
    <property type="component" value="Unassembled WGS sequence"/>
</dbReference>
<evidence type="ECO:0000313" key="1">
    <source>
        <dbReference type="EMBL" id="KKT83796.1"/>
    </source>
</evidence>
<proteinExistence type="predicted"/>
<evidence type="ECO:0000313" key="2">
    <source>
        <dbReference type="Proteomes" id="UP000034504"/>
    </source>
</evidence>
<gene>
    <name evidence="1" type="ORF">UW82_C0032G0003</name>
</gene>
<organism evidence="1 2">
    <name type="scientific">candidate division WWE3 bacterium GW2011_GWC2_44_9</name>
    <dbReference type="NCBI Taxonomy" id="1619125"/>
    <lineage>
        <taxon>Bacteria</taxon>
        <taxon>Katanobacteria</taxon>
    </lineage>
</organism>
<dbReference type="AlphaFoldDB" id="A0A0G1KJB7"/>
<protein>
    <submittedName>
        <fullName evidence="1">Uncharacterized protein</fullName>
    </submittedName>
</protein>
<reference evidence="1 2" key="1">
    <citation type="journal article" date="2015" name="Nature">
        <title>rRNA introns, odd ribosomes, and small enigmatic genomes across a large radiation of phyla.</title>
        <authorList>
            <person name="Brown C.T."/>
            <person name="Hug L.A."/>
            <person name="Thomas B.C."/>
            <person name="Sharon I."/>
            <person name="Castelle C.J."/>
            <person name="Singh A."/>
            <person name="Wilkins M.J."/>
            <person name="Williams K.H."/>
            <person name="Banfield J.F."/>
        </authorList>
    </citation>
    <scope>NUCLEOTIDE SEQUENCE [LARGE SCALE GENOMIC DNA]</scope>
</reference>